<dbReference type="WBParaSite" id="Gr19_v10_g14754.t1">
    <property type="protein sequence ID" value="Gr19_v10_g14754.t1"/>
    <property type="gene ID" value="Gr19_v10_g14754"/>
</dbReference>
<evidence type="ECO:0000256" key="1">
    <source>
        <dbReference type="SAM" id="SignalP"/>
    </source>
</evidence>
<protein>
    <submittedName>
        <fullName evidence="3 4">Uncharacterized protein</fullName>
    </submittedName>
</protein>
<feature type="signal peptide" evidence="1">
    <location>
        <begin position="1"/>
        <end position="23"/>
    </location>
</feature>
<accession>A0A914HAF0</accession>
<dbReference type="WBParaSite" id="Gr19_v10_g14757.t1">
    <property type="protein sequence ID" value="Gr19_v10_g14757.t1"/>
    <property type="gene ID" value="Gr19_v10_g14757"/>
</dbReference>
<evidence type="ECO:0000313" key="2">
    <source>
        <dbReference type="Proteomes" id="UP000887572"/>
    </source>
</evidence>
<keyword evidence="2" id="KW-1185">Reference proteome</keyword>
<evidence type="ECO:0000313" key="3">
    <source>
        <dbReference type="WBParaSite" id="Gr19_v10_g14754.t1"/>
    </source>
</evidence>
<reference evidence="3 4" key="1">
    <citation type="submission" date="2022-11" db="UniProtKB">
        <authorList>
            <consortium name="WormBaseParasite"/>
        </authorList>
    </citation>
    <scope>IDENTIFICATION</scope>
</reference>
<dbReference type="Proteomes" id="UP000887572">
    <property type="component" value="Unplaced"/>
</dbReference>
<proteinExistence type="predicted"/>
<organism evidence="2 4">
    <name type="scientific">Globodera rostochiensis</name>
    <name type="common">Golden nematode worm</name>
    <name type="synonym">Heterodera rostochiensis</name>
    <dbReference type="NCBI Taxonomy" id="31243"/>
    <lineage>
        <taxon>Eukaryota</taxon>
        <taxon>Metazoa</taxon>
        <taxon>Ecdysozoa</taxon>
        <taxon>Nematoda</taxon>
        <taxon>Chromadorea</taxon>
        <taxon>Rhabditida</taxon>
        <taxon>Tylenchina</taxon>
        <taxon>Tylenchomorpha</taxon>
        <taxon>Tylenchoidea</taxon>
        <taxon>Heteroderidae</taxon>
        <taxon>Heteroderinae</taxon>
        <taxon>Globodera</taxon>
    </lineage>
</organism>
<feature type="chain" id="PRO_5038275847" evidence="1">
    <location>
        <begin position="24"/>
        <end position="94"/>
    </location>
</feature>
<evidence type="ECO:0000313" key="4">
    <source>
        <dbReference type="WBParaSite" id="Gr19_v10_g14757.t1"/>
    </source>
</evidence>
<sequence>MASQSFVLVQLFCLVMLARHSEPWGLLSDELSWDCKETNCHGIAKRRIVLGLQRDELSWDCKETNCHGIAKRRIVMGLQRDELSWDCKETNCHG</sequence>
<name>A0A914HAF0_GLORO</name>
<keyword evidence="1" id="KW-0732">Signal</keyword>
<dbReference type="AlphaFoldDB" id="A0A914HAF0"/>